<name>H8KSZ9_SOLCM</name>
<gene>
    <name evidence="1" type="ordered locus">Solca_0435</name>
</gene>
<keyword evidence="2" id="KW-1185">Reference proteome</keyword>
<dbReference type="EMBL" id="CP003349">
    <property type="protein sequence ID" value="AFD05570.1"/>
    <property type="molecule type" value="Genomic_DNA"/>
</dbReference>
<sequence>MEKLKIDNDIKVFYVTADSFPDGILPAHQKLHKMIPYSTDRKYFGISRPENGSGIVYRAAAEEMTPGEAEKLNLESLVLKKGNYISETLRDYAKDISSISRTFNELLSQPGLDPQGYCVEWYINNTDMKCMIRLEE</sequence>
<dbReference type="eggNOG" id="ENOG5032RGQ">
    <property type="taxonomic scope" value="Bacteria"/>
</dbReference>
<accession>H8KSZ9</accession>
<dbReference type="OrthoDB" id="328886at2"/>
<dbReference type="Proteomes" id="UP000007590">
    <property type="component" value="Chromosome"/>
</dbReference>
<dbReference type="RefSeq" id="WP_014678798.1">
    <property type="nucleotide sequence ID" value="NC_017770.1"/>
</dbReference>
<dbReference type="KEGG" id="scn:Solca_0435"/>
<dbReference type="AlphaFoldDB" id="H8KSZ9"/>
<protein>
    <submittedName>
        <fullName evidence="1">Putative transcription activator</fullName>
    </submittedName>
</protein>
<reference evidence="1" key="1">
    <citation type="submission" date="2012-02" db="EMBL/GenBank/DDBJ databases">
        <title>The complete genome of Solitalea canadensis DSM 3403.</title>
        <authorList>
            <consortium name="US DOE Joint Genome Institute (JGI-PGF)"/>
            <person name="Lucas S."/>
            <person name="Copeland A."/>
            <person name="Lapidus A."/>
            <person name="Glavina del Rio T."/>
            <person name="Dalin E."/>
            <person name="Tice H."/>
            <person name="Bruce D."/>
            <person name="Goodwin L."/>
            <person name="Pitluck S."/>
            <person name="Peters L."/>
            <person name="Ovchinnikova G."/>
            <person name="Lu M."/>
            <person name="Kyrpides N."/>
            <person name="Mavromatis K."/>
            <person name="Ivanova N."/>
            <person name="Brettin T."/>
            <person name="Detter J.C."/>
            <person name="Han C."/>
            <person name="Larimer F."/>
            <person name="Land M."/>
            <person name="Hauser L."/>
            <person name="Markowitz V."/>
            <person name="Cheng J.-F."/>
            <person name="Hugenholtz P."/>
            <person name="Woyke T."/>
            <person name="Wu D."/>
            <person name="Spring S."/>
            <person name="Schroeder M."/>
            <person name="Kopitz M."/>
            <person name="Brambilla E."/>
            <person name="Klenk H.-P."/>
            <person name="Eisen J.A."/>
        </authorList>
    </citation>
    <scope>NUCLEOTIDE SEQUENCE</scope>
    <source>
        <strain evidence="1">DSM 3403</strain>
    </source>
</reference>
<evidence type="ECO:0000313" key="1">
    <source>
        <dbReference type="EMBL" id="AFD05570.1"/>
    </source>
</evidence>
<proteinExistence type="predicted"/>
<dbReference type="HOGENOM" id="CLU_119468_0_0_10"/>
<organism evidence="1 2">
    <name type="scientific">Solitalea canadensis (strain ATCC 29591 / DSM 3403 / JCM 21819 / LMG 8368 / NBRC 15130 / NCIMB 12057 / USAM 9D)</name>
    <name type="common">Flexibacter canadensis</name>
    <dbReference type="NCBI Taxonomy" id="929556"/>
    <lineage>
        <taxon>Bacteria</taxon>
        <taxon>Pseudomonadati</taxon>
        <taxon>Bacteroidota</taxon>
        <taxon>Sphingobacteriia</taxon>
        <taxon>Sphingobacteriales</taxon>
        <taxon>Sphingobacteriaceae</taxon>
        <taxon>Solitalea</taxon>
    </lineage>
</organism>
<evidence type="ECO:0000313" key="2">
    <source>
        <dbReference type="Proteomes" id="UP000007590"/>
    </source>
</evidence>